<comment type="caution">
    <text evidence="9">The sequence shown here is derived from an EMBL/GenBank/DDBJ whole genome shotgun (WGS) entry which is preliminary data.</text>
</comment>
<organism evidence="9 10">
    <name type="scientific">Lacihabitans lacunae</name>
    <dbReference type="NCBI Taxonomy" id="1028214"/>
    <lineage>
        <taxon>Bacteria</taxon>
        <taxon>Pseudomonadati</taxon>
        <taxon>Bacteroidota</taxon>
        <taxon>Cytophagia</taxon>
        <taxon>Cytophagales</taxon>
        <taxon>Leadbetterellaceae</taxon>
        <taxon>Lacihabitans</taxon>
    </lineage>
</organism>
<comment type="subcellular location">
    <subcellularLocation>
        <location evidence="1">Cell membrane</location>
        <topology evidence="1">Multi-pass membrane protein</topology>
    </subcellularLocation>
</comment>
<keyword evidence="3 6" id="KW-0812">Transmembrane</keyword>
<sequence>MEQESDIIRIDIKEFFKVLKKEKWIILAIITLFTALGAFYAFSLKEEFVSEGKILPEASGKNSGLGQYAGLAALAGIDLGSSSGGVDAIRPDLYPDVLKSTDFFLQLLTEKFNDKKNKEWVFSEYYLKEIIDGKIKKEDQKLNFPKSKNYIALNRQTEKNISDLKKRIICSYDKKTGVIGISVKMPDPVIAANIASFSMKYLTDYIINYRTEKQKRDLDFLAERLSSAKGKYYNTQSKKATYTDQMPLGALRLQSADLQRERIESEYKISSSFYNTLLQKYEEAKLQMQQETPVIQVLEPPIVPNLKSEPKKAIIIALFLFAGMLISVLTSALIKKNYSKFIYN</sequence>
<dbReference type="Pfam" id="PF13807">
    <property type="entry name" value="GNVR"/>
    <property type="match status" value="1"/>
</dbReference>
<dbReference type="Proteomes" id="UP001595616">
    <property type="component" value="Unassembled WGS sequence"/>
</dbReference>
<protein>
    <submittedName>
        <fullName evidence="9">Wzz/FepE/Etk N-terminal domain-containing protein</fullName>
    </submittedName>
</protein>
<evidence type="ECO:0000256" key="3">
    <source>
        <dbReference type="ARBA" id="ARBA00022692"/>
    </source>
</evidence>
<feature type="transmembrane region" description="Helical" evidence="6">
    <location>
        <begin position="24"/>
        <end position="42"/>
    </location>
</feature>
<evidence type="ECO:0000259" key="7">
    <source>
        <dbReference type="Pfam" id="PF02706"/>
    </source>
</evidence>
<dbReference type="EMBL" id="JBHRYQ010000001">
    <property type="protein sequence ID" value="MFC3812352.1"/>
    <property type="molecule type" value="Genomic_DNA"/>
</dbReference>
<feature type="domain" description="Polysaccharide chain length determinant N-terminal" evidence="7">
    <location>
        <begin position="9"/>
        <end position="81"/>
    </location>
</feature>
<evidence type="ECO:0000259" key="8">
    <source>
        <dbReference type="Pfam" id="PF13807"/>
    </source>
</evidence>
<keyword evidence="4 6" id="KW-1133">Transmembrane helix</keyword>
<evidence type="ECO:0000256" key="1">
    <source>
        <dbReference type="ARBA" id="ARBA00004651"/>
    </source>
</evidence>
<evidence type="ECO:0000313" key="10">
    <source>
        <dbReference type="Proteomes" id="UP001595616"/>
    </source>
</evidence>
<evidence type="ECO:0000256" key="2">
    <source>
        <dbReference type="ARBA" id="ARBA00022475"/>
    </source>
</evidence>
<name>A0ABV7Z120_9BACT</name>
<dbReference type="PANTHER" id="PTHR32309">
    <property type="entry name" value="TYROSINE-PROTEIN KINASE"/>
    <property type="match status" value="1"/>
</dbReference>
<dbReference type="InterPro" id="IPR003856">
    <property type="entry name" value="LPS_length_determ_N"/>
</dbReference>
<feature type="transmembrane region" description="Helical" evidence="6">
    <location>
        <begin position="313"/>
        <end position="334"/>
    </location>
</feature>
<keyword evidence="2" id="KW-1003">Cell membrane</keyword>
<evidence type="ECO:0000313" key="9">
    <source>
        <dbReference type="EMBL" id="MFC3812352.1"/>
    </source>
</evidence>
<evidence type="ECO:0000256" key="6">
    <source>
        <dbReference type="SAM" id="Phobius"/>
    </source>
</evidence>
<feature type="domain" description="Tyrosine-protein kinase G-rich" evidence="8">
    <location>
        <begin position="262"/>
        <end position="330"/>
    </location>
</feature>
<dbReference type="InterPro" id="IPR050445">
    <property type="entry name" value="Bact_polysacc_biosynth/exp"/>
</dbReference>
<keyword evidence="5 6" id="KW-0472">Membrane</keyword>
<dbReference type="PANTHER" id="PTHR32309:SF13">
    <property type="entry name" value="FERRIC ENTEROBACTIN TRANSPORT PROTEIN FEPE"/>
    <property type="match status" value="1"/>
</dbReference>
<dbReference type="Pfam" id="PF02706">
    <property type="entry name" value="Wzz"/>
    <property type="match status" value="1"/>
</dbReference>
<dbReference type="RefSeq" id="WP_379839222.1">
    <property type="nucleotide sequence ID" value="NZ_JBHRYQ010000001.1"/>
</dbReference>
<accession>A0ABV7Z120</accession>
<reference evidence="10" key="1">
    <citation type="journal article" date="2019" name="Int. J. Syst. Evol. Microbiol.">
        <title>The Global Catalogue of Microorganisms (GCM) 10K type strain sequencing project: providing services to taxonomists for standard genome sequencing and annotation.</title>
        <authorList>
            <consortium name="The Broad Institute Genomics Platform"/>
            <consortium name="The Broad Institute Genome Sequencing Center for Infectious Disease"/>
            <person name="Wu L."/>
            <person name="Ma J."/>
        </authorList>
    </citation>
    <scope>NUCLEOTIDE SEQUENCE [LARGE SCALE GENOMIC DNA]</scope>
    <source>
        <strain evidence="10">CECT 7956</strain>
    </source>
</reference>
<dbReference type="InterPro" id="IPR032807">
    <property type="entry name" value="GNVR"/>
</dbReference>
<evidence type="ECO:0000256" key="5">
    <source>
        <dbReference type="ARBA" id="ARBA00023136"/>
    </source>
</evidence>
<gene>
    <name evidence="9" type="ORF">ACFOOI_16945</name>
</gene>
<keyword evidence="10" id="KW-1185">Reference proteome</keyword>
<proteinExistence type="predicted"/>
<evidence type="ECO:0000256" key="4">
    <source>
        <dbReference type="ARBA" id="ARBA00022989"/>
    </source>
</evidence>